<dbReference type="Gene3D" id="3.30.1370.10">
    <property type="entry name" value="K Homology domain, type 1"/>
    <property type="match status" value="2"/>
</dbReference>
<reference evidence="5" key="2">
    <citation type="submission" date="2015-11" db="EMBL/GenBank/DDBJ databases">
        <authorList>
            <person name="Zhang Y."/>
            <person name="Guo Z."/>
        </authorList>
    </citation>
    <scope>NUCLEOTIDE SEQUENCE</scope>
</reference>
<dbReference type="GO" id="GO:0003723">
    <property type="term" value="F:RNA binding"/>
    <property type="evidence" value="ECO:0007669"/>
    <property type="project" value="UniProtKB-UniRule"/>
</dbReference>
<evidence type="ECO:0000313" key="5">
    <source>
        <dbReference type="EMBL" id="CDS36652.1"/>
    </source>
</evidence>
<dbReference type="InterPro" id="IPR047276">
    <property type="entry name" value="KH-I_NOVA_rpt2"/>
</dbReference>
<feature type="compositionally biased region" description="Gly residues" evidence="3">
    <location>
        <begin position="359"/>
        <end position="377"/>
    </location>
</feature>
<dbReference type="EMBL" id="LN902847">
    <property type="protein sequence ID" value="CDS36652.1"/>
    <property type="molecule type" value="Genomic_DNA"/>
</dbReference>
<sequence>MEENNEDVPKVSDTSQEATSRRASDTIYLKVLVPSIAAGAIIGKNGEAIGQMQRETGAKIKLSKLNDFYPGTTERVCLIQGPLTGVRAMHNYIMDRILEKPEISAPAVTPSGHIALPQAAEASAIAAPGYALWPLAAVCTTGAQPLSTNRLLWERHKQVKILVPNCTAGLVIGKQGSYVSEIKEATGAFIQISQKSKDINLPERCITIAGEADQLRSAVDMVLTKIAEDPQSGTCPTISYSHAQGPVASAYPTGSPFAYTTTPPPPTPQAQTLLSSRHPAAAATAAIVRQKSDGGIPMTGAYYHNALQATYFAAAAAAAAAAADYQQRLAAAGYQQQQHRGMEAVHSGEASGASSSLESGGGGGGGGGSGGGGGGFIGPLTPPVGEQDVSSSFYTTPLLPASQMILQSPATAAPFALLQTNAVAAGGMYASPTGLESPLDPSSFPLVASSPPPPPSASSLNTFGGSGSGVAAAFFPPLRASSPLSTAPATAATAAWLRSRGFSEEAVAEITHAMSTLSAHGVLNISAVAPSESMHFVRLRMKRLRLRQLCPVERILETHKLGDKTREHAWRASFIDNISHSPSSCLFSRPPPPHFVSIFLVERFHFSLSRSFVISRLLLSSCTSLSLSLPDYSECFTQLPLPPSTSLHPSLSLFVRLEPEAHSLLATSPLPHRDFHLSSI</sequence>
<feature type="domain" description="K Homology" evidence="4">
    <location>
        <begin position="155"/>
        <end position="227"/>
    </location>
</feature>
<protein>
    <submittedName>
        <fullName evidence="5">RNA binding protein Nova</fullName>
    </submittedName>
</protein>
<name>A0A068Y0M5_ECHMU</name>
<organism evidence="5 6">
    <name type="scientific">Echinococcus multilocularis</name>
    <name type="common">Fox tapeworm</name>
    <dbReference type="NCBI Taxonomy" id="6211"/>
    <lineage>
        <taxon>Eukaryota</taxon>
        <taxon>Metazoa</taxon>
        <taxon>Spiralia</taxon>
        <taxon>Lophotrochozoa</taxon>
        <taxon>Platyhelminthes</taxon>
        <taxon>Cestoda</taxon>
        <taxon>Eucestoda</taxon>
        <taxon>Cyclophyllidea</taxon>
        <taxon>Taeniidae</taxon>
        <taxon>Echinococcus</taxon>
    </lineage>
</organism>
<evidence type="ECO:0000259" key="4">
    <source>
        <dbReference type="SMART" id="SM00322"/>
    </source>
</evidence>
<dbReference type="InterPro" id="IPR004088">
    <property type="entry name" value="KH_dom_type_1"/>
</dbReference>
<dbReference type="OrthoDB" id="441329at2759"/>
<feature type="region of interest" description="Disordered" evidence="3">
    <location>
        <begin position="340"/>
        <end position="382"/>
    </location>
</feature>
<keyword evidence="1" id="KW-0677">Repeat</keyword>
<keyword evidence="2" id="KW-0694">RNA-binding</keyword>
<evidence type="ECO:0000256" key="2">
    <source>
        <dbReference type="PROSITE-ProRule" id="PRU00117"/>
    </source>
</evidence>
<dbReference type="Pfam" id="PF00013">
    <property type="entry name" value="KH_1"/>
    <property type="match status" value="2"/>
</dbReference>
<dbReference type="OMA" id="CPTISYS"/>
<dbReference type="CDD" id="cd22436">
    <property type="entry name" value="KH-I_NOVA_rpt2"/>
    <property type="match status" value="1"/>
</dbReference>
<dbReference type="SMART" id="SM00322">
    <property type="entry name" value="KH"/>
    <property type="match status" value="2"/>
</dbReference>
<reference evidence="5" key="1">
    <citation type="journal article" date="2013" name="Nature">
        <title>The genomes of four tapeworm species reveal adaptations to parasitism.</title>
        <authorList>
            <person name="Tsai I.J."/>
            <person name="Zarowiecki M."/>
            <person name="Holroyd N."/>
            <person name="Garciarrubio A."/>
            <person name="Sanchez-Flores A."/>
            <person name="Brooks K.L."/>
            <person name="Tracey A."/>
            <person name="Bobes R.J."/>
            <person name="Fragoso G."/>
            <person name="Sciutto E."/>
            <person name="Aslett M."/>
            <person name="Beasley H."/>
            <person name="Bennett H.M."/>
            <person name="Cai J."/>
            <person name="Camicia F."/>
            <person name="Clark R."/>
            <person name="Cucher M."/>
            <person name="De Silva N."/>
            <person name="Day T.A."/>
            <person name="Deplazes P."/>
            <person name="Estrada K."/>
            <person name="Fernandez C."/>
            <person name="Holland P.W."/>
            <person name="Hou J."/>
            <person name="Hu S."/>
            <person name="Huckvale T."/>
            <person name="Hung S.S."/>
            <person name="Kamenetzky L."/>
            <person name="Keane J.A."/>
            <person name="Kiss F."/>
            <person name="Koziol U."/>
            <person name="Lambert O."/>
            <person name="Liu K."/>
            <person name="Luo X."/>
            <person name="Luo Y."/>
            <person name="Macchiaroli N."/>
            <person name="Nichol S."/>
            <person name="Paps J."/>
            <person name="Parkinson J."/>
            <person name="Pouchkina-Stantcheva N."/>
            <person name="Riddiford N."/>
            <person name="Rosenzvit M."/>
            <person name="Salinas G."/>
            <person name="Wasmuth J.D."/>
            <person name="Zamanian M."/>
            <person name="Zheng Y."/>
            <person name="Cai X."/>
            <person name="Soberon X."/>
            <person name="Olson P.D."/>
            <person name="Laclette J.P."/>
            <person name="Brehm K."/>
            <person name="Berriman M."/>
            <person name="Garciarrubio A."/>
            <person name="Bobes R.J."/>
            <person name="Fragoso G."/>
            <person name="Sanchez-Flores A."/>
            <person name="Estrada K."/>
            <person name="Cevallos M.A."/>
            <person name="Morett E."/>
            <person name="Gonzalez V."/>
            <person name="Portillo T."/>
            <person name="Ochoa-Leyva A."/>
            <person name="Jose M.V."/>
            <person name="Sciutto E."/>
            <person name="Landa A."/>
            <person name="Jimenez L."/>
            <person name="Valdes V."/>
            <person name="Carrero J.C."/>
            <person name="Larralde C."/>
            <person name="Morales-Montor J."/>
            <person name="Limon-Lason J."/>
            <person name="Soberon X."/>
            <person name="Laclette J.P."/>
        </authorList>
    </citation>
    <scope>NUCLEOTIDE SEQUENCE [LARGE SCALE GENOMIC DNA]</scope>
</reference>
<feature type="domain" description="K Homology" evidence="4">
    <location>
        <begin position="25"/>
        <end position="98"/>
    </location>
</feature>
<keyword evidence="6" id="KW-1185">Reference proteome</keyword>
<dbReference type="PROSITE" id="PS50084">
    <property type="entry name" value="KH_TYPE_1"/>
    <property type="match status" value="2"/>
</dbReference>
<dbReference type="AlphaFoldDB" id="A0A068Y0M5"/>
<dbReference type="Proteomes" id="UP000017246">
    <property type="component" value="Unassembled WGS sequence"/>
</dbReference>
<evidence type="ECO:0000256" key="1">
    <source>
        <dbReference type="ARBA" id="ARBA00022737"/>
    </source>
</evidence>
<dbReference type="CDD" id="cd22435">
    <property type="entry name" value="KH-I_NOVA_rpt1"/>
    <property type="match status" value="1"/>
</dbReference>
<accession>A0A068Y0M5</accession>
<proteinExistence type="predicted"/>
<dbReference type="SUPFAM" id="SSF54791">
    <property type="entry name" value="Eukaryotic type KH-domain (KH-domain type I)"/>
    <property type="match status" value="2"/>
</dbReference>
<dbReference type="InterPro" id="IPR036612">
    <property type="entry name" value="KH_dom_type_1_sf"/>
</dbReference>
<dbReference type="InterPro" id="IPR004087">
    <property type="entry name" value="KH_dom"/>
</dbReference>
<feature type="compositionally biased region" description="Low complexity" evidence="3">
    <location>
        <begin position="347"/>
        <end position="358"/>
    </location>
</feature>
<evidence type="ECO:0000256" key="3">
    <source>
        <dbReference type="SAM" id="MobiDB-lite"/>
    </source>
</evidence>
<dbReference type="eggNOG" id="KOG2191">
    <property type="taxonomic scope" value="Eukaryota"/>
</dbReference>
<evidence type="ECO:0000313" key="6">
    <source>
        <dbReference type="Proteomes" id="UP000017246"/>
    </source>
</evidence>
<gene>
    <name evidence="5" type="ORF">EmuJ_000378900</name>
</gene>
<dbReference type="InterPro" id="IPR047275">
    <property type="entry name" value="KH-I_NOVA_rpt1"/>
</dbReference>
<dbReference type="PANTHER" id="PTHR10288">
    <property type="entry name" value="KH DOMAIN CONTAINING RNA BINDING PROTEIN"/>
    <property type="match status" value="1"/>
</dbReference>